<feature type="transmembrane region" description="Helical" evidence="1">
    <location>
        <begin position="53"/>
        <end position="72"/>
    </location>
</feature>
<evidence type="ECO:0000313" key="2">
    <source>
        <dbReference type="EMBL" id="EIM19336.1"/>
    </source>
</evidence>
<evidence type="ECO:0000313" key="3">
    <source>
        <dbReference type="Proteomes" id="UP000005242"/>
    </source>
</evidence>
<accession>I4Y5U4</accession>
<keyword evidence="1" id="KW-0472">Membrane</keyword>
<dbReference type="EMBL" id="JH668252">
    <property type="protein sequence ID" value="EIM19336.1"/>
    <property type="molecule type" value="Genomic_DNA"/>
</dbReference>
<dbReference type="KEGG" id="wse:WALSEDRAFT_66443"/>
<gene>
    <name evidence="2" type="ORF">WALSEDRAFT_66443</name>
</gene>
<sequence>MTPKVEDIDDKVNRLEKRIAELEKRDNFCILPNKHQENEESLLSIVKSLCKGFGILGLIAFTAIHLVFFFISSYKILDFNIEKYFIFLAESICKFYQLFGYCGWEL</sequence>
<organism evidence="2 3">
    <name type="scientific">Wallemia mellicola (strain ATCC MYA-4683 / CBS 633.66)</name>
    <name type="common">Wallemia sebi (CBS 633.66)</name>
    <dbReference type="NCBI Taxonomy" id="671144"/>
    <lineage>
        <taxon>Eukaryota</taxon>
        <taxon>Fungi</taxon>
        <taxon>Dikarya</taxon>
        <taxon>Basidiomycota</taxon>
        <taxon>Wallemiomycotina</taxon>
        <taxon>Wallemiomycetes</taxon>
        <taxon>Wallemiales</taxon>
        <taxon>Wallemiaceae</taxon>
        <taxon>Wallemia</taxon>
    </lineage>
</organism>
<name>I4Y5U4_WALMC</name>
<keyword evidence="1" id="KW-0812">Transmembrane</keyword>
<keyword evidence="3" id="KW-1185">Reference proteome</keyword>
<evidence type="ECO:0000256" key="1">
    <source>
        <dbReference type="SAM" id="Phobius"/>
    </source>
</evidence>
<dbReference type="GeneID" id="18475117"/>
<dbReference type="AlphaFoldDB" id="I4Y5U4"/>
<reference evidence="2 3" key="1">
    <citation type="journal article" date="2012" name="Fungal Genet. Biol.">
        <title>The genome of the xerotolerant mold Wallemia sebi reveals adaptations to osmotic stress and suggests cryptic sexual reproduction.</title>
        <authorList>
            <person name="Padamsee M."/>
            <person name="Kumar T.K.A."/>
            <person name="Riley R."/>
            <person name="Binder M."/>
            <person name="Boyd A."/>
            <person name="Calvo A.M."/>
            <person name="Furukawa K."/>
            <person name="Hesse C."/>
            <person name="Hohmann S."/>
            <person name="James T.Y."/>
            <person name="LaButti K."/>
            <person name="Lapidus A."/>
            <person name="Lindquist E."/>
            <person name="Lucas S."/>
            <person name="Miller K."/>
            <person name="Shantappa S."/>
            <person name="Grigoriev I.V."/>
            <person name="Hibbett D.S."/>
            <person name="McLaughlin D.J."/>
            <person name="Spatafora J.W."/>
            <person name="Aime M.C."/>
        </authorList>
    </citation>
    <scope>NUCLEOTIDE SEQUENCE [LARGE SCALE GENOMIC DNA]</scope>
    <source>
        <strain evidence="3">ATCC MYA-4683 / CBS 633.66</strain>
    </source>
</reference>
<protein>
    <submittedName>
        <fullName evidence="2">Uncharacterized protein</fullName>
    </submittedName>
</protein>
<dbReference type="Proteomes" id="UP000005242">
    <property type="component" value="Unassembled WGS sequence"/>
</dbReference>
<dbReference type="RefSeq" id="XP_006960612.1">
    <property type="nucleotide sequence ID" value="XM_006960550.1"/>
</dbReference>
<dbReference type="HOGENOM" id="CLU_2225262_0_0_1"/>
<dbReference type="InParanoid" id="I4Y5U4"/>
<proteinExistence type="predicted"/>
<keyword evidence="1" id="KW-1133">Transmembrane helix</keyword>